<keyword evidence="3" id="KW-1185">Reference proteome</keyword>
<evidence type="ECO:0000313" key="2">
    <source>
        <dbReference type="EMBL" id="MDR6892986.1"/>
    </source>
</evidence>
<accession>A0AAE4C660</accession>
<dbReference type="Proteomes" id="UP001247307">
    <property type="component" value="Unassembled WGS sequence"/>
</dbReference>
<name>A0AAE4C660_9MICC</name>
<dbReference type="AlphaFoldDB" id="A0AAE4C660"/>
<sequence length="181" mass="18682">MGTEILALLIGLVAVAAVCAAITAGFLRRRRAASAPGLTDVPADGPGDTFAVLEGEYVSTSAEARPLERMPQANLGFKSVGSLAACERGIVVSRRGERDVLIPAADIEDVGRSAGVVGKFVEAGGLVTIAWTLGGERVLTGFRARYADQTQPFVETASDFYQTTQSHAGTATGSAPARGES</sequence>
<gene>
    <name evidence="2" type="ORF">J2S35_001926</name>
</gene>
<protein>
    <recommendedName>
        <fullName evidence="1">PH domain-containing protein</fullName>
    </recommendedName>
</protein>
<evidence type="ECO:0000259" key="1">
    <source>
        <dbReference type="Pfam" id="PF25362"/>
    </source>
</evidence>
<organism evidence="2 3">
    <name type="scientific">Falsarthrobacter nasiphocae</name>
    <dbReference type="NCBI Taxonomy" id="189863"/>
    <lineage>
        <taxon>Bacteria</taxon>
        <taxon>Bacillati</taxon>
        <taxon>Actinomycetota</taxon>
        <taxon>Actinomycetes</taxon>
        <taxon>Micrococcales</taxon>
        <taxon>Micrococcaceae</taxon>
        <taxon>Falsarthrobacter</taxon>
    </lineage>
</organism>
<comment type="caution">
    <text evidence="2">The sequence shown here is derived from an EMBL/GenBank/DDBJ whole genome shotgun (WGS) entry which is preliminary data.</text>
</comment>
<dbReference type="InterPro" id="IPR057446">
    <property type="entry name" value="PH_bac"/>
</dbReference>
<proteinExistence type="predicted"/>
<feature type="domain" description="PH" evidence="1">
    <location>
        <begin position="37"/>
        <end position="156"/>
    </location>
</feature>
<reference evidence="2" key="1">
    <citation type="submission" date="2023-07" db="EMBL/GenBank/DDBJ databases">
        <title>Sequencing the genomes of 1000 actinobacteria strains.</title>
        <authorList>
            <person name="Klenk H.-P."/>
        </authorList>
    </citation>
    <scope>NUCLEOTIDE SEQUENCE</scope>
    <source>
        <strain evidence="2">DSM 13988</strain>
    </source>
</reference>
<dbReference type="Pfam" id="PF25362">
    <property type="entry name" value="bPH_11"/>
    <property type="match status" value="1"/>
</dbReference>
<dbReference type="RefSeq" id="WP_309852882.1">
    <property type="nucleotide sequence ID" value="NZ_BAAAIU010000004.1"/>
</dbReference>
<dbReference type="EMBL" id="JAVDUI010000001">
    <property type="protein sequence ID" value="MDR6892986.1"/>
    <property type="molecule type" value="Genomic_DNA"/>
</dbReference>
<evidence type="ECO:0000313" key="3">
    <source>
        <dbReference type="Proteomes" id="UP001247307"/>
    </source>
</evidence>